<organism evidence="19 20">
    <name type="scientific">Gordonia terrae</name>
    <dbReference type="NCBI Taxonomy" id="2055"/>
    <lineage>
        <taxon>Bacteria</taxon>
        <taxon>Bacillati</taxon>
        <taxon>Actinomycetota</taxon>
        <taxon>Actinomycetes</taxon>
        <taxon>Mycobacteriales</taxon>
        <taxon>Gordoniaceae</taxon>
        <taxon>Gordonia</taxon>
    </lineage>
</organism>
<evidence type="ECO:0000256" key="8">
    <source>
        <dbReference type="ARBA" id="ARBA00022833"/>
    </source>
</evidence>
<dbReference type="PANTHER" id="PTHR38011">
    <property type="entry name" value="DIHYDROFOLATE REDUCTASE FAMILY PROTEIN (AFU_ORTHOLOGUE AFUA_8G06820)"/>
    <property type="match status" value="1"/>
</dbReference>
<feature type="binding site" evidence="16">
    <location>
        <position position="208"/>
    </location>
    <ligand>
        <name>substrate</name>
    </ligand>
</feature>
<dbReference type="EC" id="1.1.1.193" evidence="14"/>
<evidence type="ECO:0000256" key="7">
    <source>
        <dbReference type="ARBA" id="ARBA00022723"/>
    </source>
</evidence>
<dbReference type="InterPro" id="IPR024072">
    <property type="entry name" value="DHFR-like_dom_sf"/>
</dbReference>
<comment type="caution">
    <text evidence="19">The sequence shown here is derived from an EMBL/GenBank/DDBJ whole genome shotgun (WGS) entry which is preliminary data.</text>
</comment>
<evidence type="ECO:0000256" key="3">
    <source>
        <dbReference type="ARBA" id="ARBA00004910"/>
    </source>
</evidence>
<keyword evidence="6 14" id="KW-0686">Riboflavin biosynthesis</keyword>
<dbReference type="AlphaFoldDB" id="A0A2I1RE81"/>
<feature type="binding site" evidence="16">
    <location>
        <position position="171"/>
    </location>
    <ligand>
        <name>NADP(+)</name>
        <dbReference type="ChEBI" id="CHEBI:58349"/>
    </ligand>
</feature>
<evidence type="ECO:0000256" key="16">
    <source>
        <dbReference type="PIRSR" id="PIRSR006769-2"/>
    </source>
</evidence>
<comment type="catalytic activity">
    <reaction evidence="12 14">
        <text>5-amino-6-(5-phospho-D-ribitylamino)uracil + NADP(+) = 5-amino-6-(5-phospho-D-ribosylamino)uracil + NADPH + H(+)</text>
        <dbReference type="Rhea" id="RHEA:17845"/>
        <dbReference type="ChEBI" id="CHEBI:15378"/>
        <dbReference type="ChEBI" id="CHEBI:57783"/>
        <dbReference type="ChEBI" id="CHEBI:58349"/>
        <dbReference type="ChEBI" id="CHEBI:58421"/>
        <dbReference type="ChEBI" id="CHEBI:58453"/>
        <dbReference type="EC" id="1.1.1.193"/>
    </reaction>
</comment>
<feature type="binding site" evidence="17">
    <location>
        <position position="76"/>
    </location>
    <ligand>
        <name>Zn(2+)</name>
        <dbReference type="ChEBI" id="CHEBI:29105"/>
        <note>catalytic</note>
    </ligand>
</feature>
<keyword evidence="7 14" id="KW-0479">Metal-binding</keyword>
<dbReference type="SUPFAM" id="SSF53597">
    <property type="entry name" value="Dihydrofolate reductase-like"/>
    <property type="match status" value="1"/>
</dbReference>
<evidence type="ECO:0000313" key="20">
    <source>
        <dbReference type="Proteomes" id="UP000234662"/>
    </source>
</evidence>
<evidence type="ECO:0000256" key="14">
    <source>
        <dbReference type="PIRNR" id="PIRNR006769"/>
    </source>
</evidence>
<dbReference type="Pfam" id="PF01872">
    <property type="entry name" value="RibD_C"/>
    <property type="match status" value="1"/>
</dbReference>
<dbReference type="PIRSF" id="PIRSF006769">
    <property type="entry name" value="RibD"/>
    <property type="match status" value="1"/>
</dbReference>
<dbReference type="UniPathway" id="UPA00275">
    <property type="reaction ID" value="UER00401"/>
</dbReference>
<accession>A0A2I1RE81</accession>
<comment type="pathway">
    <text evidence="2 14">Cofactor biosynthesis; riboflavin biosynthesis; 5-amino-6-(D-ribitylamino)uracil from GTP: step 2/4.</text>
</comment>
<dbReference type="CDD" id="cd01284">
    <property type="entry name" value="Riboflavin_deaminase-reductase"/>
    <property type="match status" value="1"/>
</dbReference>
<feature type="binding site" evidence="17">
    <location>
        <position position="85"/>
    </location>
    <ligand>
        <name>Zn(2+)</name>
        <dbReference type="ChEBI" id="CHEBI:29105"/>
        <note>catalytic</note>
    </ligand>
</feature>
<proteinExistence type="inferred from homology"/>
<comment type="function">
    <text evidence="1 14">Converts 2,5-diamino-6-(ribosylamino)-4(3h)-pyrimidinone 5'-phosphate into 5-amino-6-(ribosylamino)-2,4(1h,3h)-pyrimidinedione 5'-phosphate.</text>
</comment>
<evidence type="ECO:0000256" key="12">
    <source>
        <dbReference type="ARBA" id="ARBA00049861"/>
    </source>
</evidence>
<comment type="pathway">
    <text evidence="3 14">Cofactor biosynthesis; riboflavin biosynthesis; 5-amino-6-(D-ribitylamino)uracil from GTP: step 3/4.</text>
</comment>
<dbReference type="Gene3D" id="3.40.430.10">
    <property type="entry name" value="Dihydrofolate Reductase, subunit A"/>
    <property type="match status" value="1"/>
</dbReference>
<dbReference type="Proteomes" id="UP000234662">
    <property type="component" value="Unassembled WGS sequence"/>
</dbReference>
<dbReference type="GO" id="GO:0009231">
    <property type="term" value="P:riboflavin biosynthetic process"/>
    <property type="evidence" value="ECO:0007669"/>
    <property type="project" value="UniProtKB-UniPathway"/>
</dbReference>
<gene>
    <name evidence="19" type="primary">ribD</name>
    <name evidence="19" type="ORF">CYJ73_01845</name>
</gene>
<dbReference type="GO" id="GO:0008703">
    <property type="term" value="F:5-amino-6-(5-phosphoribosylamino)uracil reductase activity"/>
    <property type="evidence" value="ECO:0007669"/>
    <property type="project" value="UniProtKB-EC"/>
</dbReference>
<dbReference type="STRING" id="2055.BCM27_12135"/>
<dbReference type="InterPro" id="IPR002734">
    <property type="entry name" value="RibDG_C"/>
</dbReference>
<keyword evidence="9 14" id="KW-0521">NADP</keyword>
<dbReference type="SUPFAM" id="SSF53927">
    <property type="entry name" value="Cytidine deaminase-like"/>
    <property type="match status" value="1"/>
</dbReference>
<dbReference type="PROSITE" id="PS51747">
    <property type="entry name" value="CYT_DCMP_DEAMINASES_2"/>
    <property type="match status" value="1"/>
</dbReference>
<dbReference type="EMBL" id="PKJC01000001">
    <property type="protein sequence ID" value="PKZ67440.1"/>
    <property type="molecule type" value="Genomic_DNA"/>
</dbReference>
<evidence type="ECO:0000259" key="18">
    <source>
        <dbReference type="PROSITE" id="PS51747"/>
    </source>
</evidence>
<reference evidence="19 20" key="1">
    <citation type="submission" date="2017-12" db="EMBL/GenBank/DDBJ databases">
        <title>Phylogenetic diversity of female urinary microbiome.</title>
        <authorList>
            <person name="Thomas-White K."/>
            <person name="Wolfe A.J."/>
        </authorList>
    </citation>
    <scope>NUCLEOTIDE SEQUENCE [LARGE SCALE GENOMIC DNA]</scope>
    <source>
        <strain evidence="19 20">UMB0777</strain>
    </source>
</reference>
<dbReference type="InterPro" id="IPR050765">
    <property type="entry name" value="Riboflavin_Biosynth_HTPR"/>
</dbReference>
<comment type="catalytic activity">
    <reaction evidence="13 14">
        <text>2,5-diamino-6-hydroxy-4-(5-phosphoribosylamino)-pyrimidine + H2O + H(+) = 5-amino-6-(5-phospho-D-ribosylamino)uracil + NH4(+)</text>
        <dbReference type="Rhea" id="RHEA:21868"/>
        <dbReference type="ChEBI" id="CHEBI:15377"/>
        <dbReference type="ChEBI" id="CHEBI:15378"/>
        <dbReference type="ChEBI" id="CHEBI:28938"/>
        <dbReference type="ChEBI" id="CHEBI:58453"/>
        <dbReference type="ChEBI" id="CHEBI:58614"/>
        <dbReference type="EC" id="3.5.4.26"/>
    </reaction>
</comment>
<protein>
    <recommendedName>
        <fullName evidence="14">Riboflavin biosynthesis protein RibD</fullName>
    </recommendedName>
    <domain>
        <recommendedName>
            <fullName evidence="14">Diaminohydroxyphosphoribosylaminopyrimidine deaminase</fullName>
            <shortName evidence="14">DRAP deaminase</shortName>
            <ecNumber evidence="14">3.5.4.26</ecNumber>
        </recommendedName>
        <alternativeName>
            <fullName evidence="14">Riboflavin-specific deaminase</fullName>
        </alternativeName>
    </domain>
    <domain>
        <recommendedName>
            <fullName evidence="14">5-amino-6-(5-phosphoribosylamino)uracil reductase</fullName>
            <ecNumber evidence="14">1.1.1.193</ecNumber>
        </recommendedName>
        <alternativeName>
            <fullName evidence="14">HTP reductase</fullName>
        </alternativeName>
    </domain>
</protein>
<dbReference type="Pfam" id="PF00383">
    <property type="entry name" value="dCMP_cyt_deam_1"/>
    <property type="match status" value="1"/>
</dbReference>
<feature type="binding site" evidence="17">
    <location>
        <position position="51"/>
    </location>
    <ligand>
        <name>Zn(2+)</name>
        <dbReference type="ChEBI" id="CHEBI:29105"/>
        <note>catalytic</note>
    </ligand>
</feature>
<dbReference type="InterPro" id="IPR004794">
    <property type="entry name" value="Eubact_RibD"/>
</dbReference>
<feature type="active site" description="Proton donor" evidence="15">
    <location>
        <position position="53"/>
    </location>
</feature>
<feature type="domain" description="CMP/dCMP-type deaminase" evidence="18">
    <location>
        <begin position="1"/>
        <end position="123"/>
    </location>
</feature>
<evidence type="ECO:0000256" key="5">
    <source>
        <dbReference type="ARBA" id="ARBA00007417"/>
    </source>
</evidence>
<dbReference type="InterPro" id="IPR016193">
    <property type="entry name" value="Cytidine_deaminase-like"/>
</dbReference>
<evidence type="ECO:0000256" key="9">
    <source>
        <dbReference type="ARBA" id="ARBA00022857"/>
    </source>
</evidence>
<dbReference type="GO" id="GO:0008835">
    <property type="term" value="F:diaminohydroxyphosphoribosylaminopyrimidine deaminase activity"/>
    <property type="evidence" value="ECO:0007669"/>
    <property type="project" value="UniProtKB-EC"/>
</dbReference>
<evidence type="ECO:0000256" key="1">
    <source>
        <dbReference type="ARBA" id="ARBA00002151"/>
    </source>
</evidence>
<evidence type="ECO:0000256" key="2">
    <source>
        <dbReference type="ARBA" id="ARBA00004882"/>
    </source>
</evidence>
<evidence type="ECO:0000256" key="10">
    <source>
        <dbReference type="ARBA" id="ARBA00023002"/>
    </source>
</evidence>
<dbReference type="PROSITE" id="PS00903">
    <property type="entry name" value="CYT_DCMP_DEAMINASES_1"/>
    <property type="match status" value="1"/>
</dbReference>
<dbReference type="InterPro" id="IPR016192">
    <property type="entry name" value="APOBEC/CMP_deaminase_Zn-bd"/>
</dbReference>
<dbReference type="EC" id="3.5.4.26" evidence="14"/>
<comment type="cofactor">
    <cofactor evidence="14 17">
        <name>Zn(2+)</name>
        <dbReference type="ChEBI" id="CHEBI:29105"/>
    </cofactor>
    <text evidence="14 17">Binds 1 zinc ion.</text>
</comment>
<dbReference type="NCBIfam" id="TIGR00326">
    <property type="entry name" value="eubact_ribD"/>
    <property type="match status" value="1"/>
</dbReference>
<evidence type="ECO:0000256" key="17">
    <source>
        <dbReference type="PIRSR" id="PIRSR006769-3"/>
    </source>
</evidence>
<name>A0A2I1RE81_9ACTN</name>
<evidence type="ECO:0000256" key="6">
    <source>
        <dbReference type="ARBA" id="ARBA00022619"/>
    </source>
</evidence>
<evidence type="ECO:0000256" key="15">
    <source>
        <dbReference type="PIRSR" id="PIRSR006769-1"/>
    </source>
</evidence>
<keyword evidence="14" id="KW-0378">Hydrolase</keyword>
<feature type="binding site" evidence="16">
    <location>
        <position position="185"/>
    </location>
    <ligand>
        <name>substrate</name>
    </ligand>
</feature>
<evidence type="ECO:0000256" key="13">
    <source>
        <dbReference type="ARBA" id="ARBA00049886"/>
    </source>
</evidence>
<evidence type="ECO:0000313" key="19">
    <source>
        <dbReference type="EMBL" id="PKZ67440.1"/>
    </source>
</evidence>
<evidence type="ECO:0000256" key="4">
    <source>
        <dbReference type="ARBA" id="ARBA00005259"/>
    </source>
</evidence>
<feature type="binding site" evidence="16">
    <location>
        <position position="205"/>
    </location>
    <ligand>
        <name>substrate</name>
    </ligand>
</feature>
<dbReference type="InterPro" id="IPR002125">
    <property type="entry name" value="CMP_dCMP_dom"/>
</dbReference>
<feature type="binding site" evidence="16">
    <location>
        <position position="155"/>
    </location>
    <ligand>
        <name>NADP(+)</name>
        <dbReference type="ChEBI" id="CHEBI:58349"/>
    </ligand>
</feature>
<keyword evidence="11" id="KW-0511">Multifunctional enzyme</keyword>
<keyword evidence="8 14" id="KW-0862">Zinc</keyword>
<feature type="binding site" evidence="16">
    <location>
        <begin position="269"/>
        <end position="275"/>
    </location>
    <ligand>
        <name>NADP(+)</name>
        <dbReference type="ChEBI" id="CHEBI:58349"/>
    </ligand>
</feature>
<sequence>MDIAAAMERAISASREAMGISSPNPPVGAIILDADGSVVGVGSTQPPGGPHAEVMALRAAGDAARGGTAIVTLEPCNHTGRTGPCAQALVEAGIVEVHYAVSDPNPVAAGGADTLRAAGVRVTGEVGAADVENGPLRPWLTRQRLGRPHVTAKIAAGIDGRIAAPDGTSQWITGPAARDHAHAQRARIDAIVIGTGTALADNPTLTARTADGMLYPHQPARVVLGHRDLPADARLREPAGGPLIQVDSHDPADVLTALPDALWVLVEGGPHILGAFFAAGLVDEVHTYVAPLVLGAGRSSVEIPGVTTLADGLRFSTSSVTRLGEDVLVTLARPSTTSRDN</sequence>
<feature type="binding site" evidence="16">
    <location>
        <position position="267"/>
    </location>
    <ligand>
        <name>substrate</name>
    </ligand>
</feature>
<comment type="similarity">
    <text evidence="4 14">In the N-terminal section; belongs to the cytidine and deoxycytidylate deaminase family.</text>
</comment>
<dbReference type="RefSeq" id="WP_101818825.1">
    <property type="nucleotide sequence ID" value="NZ_PKJC01000001.1"/>
</dbReference>
<evidence type="ECO:0000256" key="11">
    <source>
        <dbReference type="ARBA" id="ARBA00023268"/>
    </source>
</evidence>
<feature type="binding site" evidence="16">
    <location>
        <position position="197"/>
    </location>
    <ligand>
        <name>NADP(+)</name>
        <dbReference type="ChEBI" id="CHEBI:58349"/>
    </ligand>
</feature>
<feature type="binding site" evidence="16">
    <location>
        <position position="201"/>
    </location>
    <ligand>
        <name>NADP(+)</name>
        <dbReference type="ChEBI" id="CHEBI:58349"/>
    </ligand>
</feature>
<dbReference type="GO" id="GO:0008270">
    <property type="term" value="F:zinc ion binding"/>
    <property type="evidence" value="ECO:0007669"/>
    <property type="project" value="InterPro"/>
</dbReference>
<comment type="similarity">
    <text evidence="5 14">In the C-terminal section; belongs to the HTP reductase family.</text>
</comment>
<feature type="binding site" evidence="16">
    <location>
        <position position="169"/>
    </location>
    <ligand>
        <name>NADP(+)</name>
        <dbReference type="ChEBI" id="CHEBI:58349"/>
    </ligand>
</feature>
<dbReference type="PANTHER" id="PTHR38011:SF7">
    <property type="entry name" value="2,5-DIAMINO-6-RIBOSYLAMINO-4(3H)-PYRIMIDINONE 5'-PHOSPHATE REDUCTASE"/>
    <property type="match status" value="1"/>
</dbReference>
<keyword evidence="10 14" id="KW-0560">Oxidoreductase</keyword>
<dbReference type="Gene3D" id="3.40.140.10">
    <property type="entry name" value="Cytidine Deaminase, domain 2"/>
    <property type="match status" value="1"/>
</dbReference>